<feature type="transmembrane region" description="Helical" evidence="2">
    <location>
        <begin position="42"/>
        <end position="64"/>
    </location>
</feature>
<dbReference type="Pfam" id="PF20995">
    <property type="entry name" value="Tla3_C"/>
    <property type="match status" value="1"/>
</dbReference>
<dbReference type="Proteomes" id="UP000280292">
    <property type="component" value="Unassembled WGS sequence"/>
</dbReference>
<evidence type="ECO:0000256" key="2">
    <source>
        <dbReference type="SAM" id="Phobius"/>
    </source>
</evidence>
<keyword evidence="2" id="KW-0812">Transmembrane</keyword>
<dbReference type="InterPro" id="IPR021531">
    <property type="entry name" value="Tla3_N"/>
</dbReference>
<evidence type="ECO:0000313" key="6">
    <source>
        <dbReference type="Proteomes" id="UP000280292"/>
    </source>
</evidence>
<accession>A0A3M2VZG9</accession>
<evidence type="ECO:0000256" key="1">
    <source>
        <dbReference type="SAM" id="MobiDB-lite"/>
    </source>
</evidence>
<evidence type="ECO:0000259" key="4">
    <source>
        <dbReference type="Pfam" id="PF20995"/>
    </source>
</evidence>
<dbReference type="InterPro" id="IPR048303">
    <property type="entry name" value="Tla3_C"/>
</dbReference>
<evidence type="ECO:0000259" key="3">
    <source>
        <dbReference type="Pfam" id="PF11394"/>
    </source>
</evidence>
<protein>
    <submittedName>
        <fullName evidence="5">Super protein</fullName>
    </submittedName>
</protein>
<feature type="domain" description="Type VI lipase adapter protein Tla3 N-terminal" evidence="3">
    <location>
        <begin position="131"/>
        <end position="289"/>
    </location>
</feature>
<dbReference type="AlphaFoldDB" id="A0A3M2VZG9"/>
<feature type="domain" description="Type VI lipase adapter protein Tla3 C-terminal" evidence="4">
    <location>
        <begin position="422"/>
        <end position="557"/>
    </location>
</feature>
<keyword evidence="2" id="KW-0472">Membrane</keyword>
<evidence type="ECO:0000313" key="5">
    <source>
        <dbReference type="EMBL" id="RML44453.1"/>
    </source>
</evidence>
<comment type="caution">
    <text evidence="5">The sequence shown here is derived from an EMBL/GenBank/DDBJ whole genome shotgun (WGS) entry which is preliminary data.</text>
</comment>
<reference evidence="5 6" key="1">
    <citation type="submission" date="2018-08" db="EMBL/GenBank/DDBJ databases">
        <title>Recombination of ecologically and evolutionarily significant loci maintains genetic cohesion in the Pseudomonas syringae species complex.</title>
        <authorList>
            <person name="Dillon M."/>
            <person name="Thakur S."/>
            <person name="Almeida R.N.D."/>
            <person name="Weir B.S."/>
            <person name="Guttman D.S."/>
        </authorList>
    </citation>
    <scope>NUCLEOTIDE SEQUENCE [LARGE SCALE GENOMIC DNA]</scope>
    <source>
        <strain evidence="5 6">ICMP 3883</strain>
    </source>
</reference>
<dbReference type="Pfam" id="PF11394">
    <property type="entry name" value="Tla3_N"/>
    <property type="match status" value="1"/>
</dbReference>
<gene>
    <name evidence="5" type="ORF">ALQ95_101423</name>
</gene>
<name>A0A3M2VZG9_PSESI</name>
<keyword evidence="2" id="KW-1133">Transmembrane helix</keyword>
<sequence>MSFTRASSINATTFGAQCSEPWRCQVSSNSKKTPLRPQLKPYLWTIGILLVLWLGFVFFVYSKAQENNMQLRDINSVLRFSIAGILGAALLTYSGHWWGKAVANEKHELAAYKSEIIAKNAEQRTTQTRTYALEIRGIGIAIDDWNQSSIWKKIDEKYNNFASIYSPSANDYDSSLSSRSITRDINMRVAFQHSAGESVAYWPIPVFALGPPNLYEKAYKAAGLISSGRNKATLGVTQFLWQDDESTTHAQAMIERLFQFFDNNPKVPQALIASRDGDVTRDVYRKPGTPGLQNVQAVPTIFESMTGLLVTRSDRVDRYIRPYATNEAEDNQNKNTDLGKLWAFYWEQPRKFRKIYEDAEKAKGVKAPLAPGTISTAYWQAQLPTLWKTISNRGPGNFEPSPWLPIRWGQHQVKEFDAAPVLGYLHRPIKASMQDENGKRLKPALQAKALQAAWVQALDTLPEGQKPVRVFYDSTNNPEAEIALNNALHDLNKDGHGLELGNVEEGYDIGRRLGNTGVSGTLVEINLATIASYKDGGVSAVVYAGTDGSLTVQMVRPPDEARKAKNSQNRGADPFTYGSP</sequence>
<organism evidence="5 6">
    <name type="scientific">Pseudomonas syringae pv. ribicola</name>
    <dbReference type="NCBI Taxonomy" id="55398"/>
    <lineage>
        <taxon>Bacteria</taxon>
        <taxon>Pseudomonadati</taxon>
        <taxon>Pseudomonadota</taxon>
        <taxon>Gammaproteobacteria</taxon>
        <taxon>Pseudomonadales</taxon>
        <taxon>Pseudomonadaceae</taxon>
        <taxon>Pseudomonas</taxon>
    </lineage>
</organism>
<feature type="transmembrane region" description="Helical" evidence="2">
    <location>
        <begin position="76"/>
        <end position="98"/>
    </location>
</feature>
<dbReference type="EMBL" id="RBNR01000138">
    <property type="protein sequence ID" value="RML44453.1"/>
    <property type="molecule type" value="Genomic_DNA"/>
</dbReference>
<proteinExistence type="predicted"/>
<feature type="region of interest" description="Disordered" evidence="1">
    <location>
        <begin position="556"/>
        <end position="580"/>
    </location>
</feature>